<dbReference type="InterPro" id="IPR036661">
    <property type="entry name" value="Luciferase-like_sf"/>
</dbReference>
<dbReference type="NCBIfam" id="TIGR03619">
    <property type="entry name" value="F420_Rv2161c"/>
    <property type="match status" value="1"/>
</dbReference>
<keyword evidence="4" id="KW-0503">Monooxygenase</keyword>
<feature type="domain" description="Luciferase-like" evidence="6">
    <location>
        <begin position="2"/>
        <end position="188"/>
    </location>
</feature>
<evidence type="ECO:0000256" key="1">
    <source>
        <dbReference type="ARBA" id="ARBA00022630"/>
    </source>
</evidence>
<accession>A0A1B1AWC4</accession>
<dbReference type="Pfam" id="PF00296">
    <property type="entry name" value="Bac_luciferase"/>
    <property type="match status" value="1"/>
</dbReference>
<evidence type="ECO:0000256" key="5">
    <source>
        <dbReference type="SAM" id="MobiDB-lite"/>
    </source>
</evidence>
<keyword evidence="1" id="KW-0285">Flavoprotein</keyword>
<dbReference type="Proteomes" id="UP000092659">
    <property type="component" value="Chromosome"/>
</dbReference>
<evidence type="ECO:0000256" key="3">
    <source>
        <dbReference type="ARBA" id="ARBA00023002"/>
    </source>
</evidence>
<evidence type="ECO:0000259" key="6">
    <source>
        <dbReference type="Pfam" id="PF00296"/>
    </source>
</evidence>
<evidence type="ECO:0000313" key="8">
    <source>
        <dbReference type="Proteomes" id="UP000092659"/>
    </source>
</evidence>
<evidence type="ECO:0000313" key="7">
    <source>
        <dbReference type="EMBL" id="ANP50837.1"/>
    </source>
</evidence>
<dbReference type="PANTHER" id="PTHR42847">
    <property type="entry name" value="ALKANESULFONATE MONOOXYGENASE"/>
    <property type="match status" value="1"/>
</dbReference>
<organism evidence="7 8">
    <name type="scientific">Streptomyces griseochromogenes</name>
    <dbReference type="NCBI Taxonomy" id="68214"/>
    <lineage>
        <taxon>Bacteria</taxon>
        <taxon>Bacillati</taxon>
        <taxon>Actinomycetota</taxon>
        <taxon>Actinomycetes</taxon>
        <taxon>Kitasatosporales</taxon>
        <taxon>Streptomycetaceae</taxon>
        <taxon>Streptomyces</taxon>
    </lineage>
</organism>
<protein>
    <recommendedName>
        <fullName evidence="6">Luciferase-like domain-containing protein</fullName>
    </recommendedName>
</protein>
<dbReference type="InterPro" id="IPR050172">
    <property type="entry name" value="SsuD_RutA_monooxygenase"/>
</dbReference>
<dbReference type="Gene3D" id="3.20.20.30">
    <property type="entry name" value="Luciferase-like domain"/>
    <property type="match status" value="1"/>
</dbReference>
<dbReference type="InterPro" id="IPR011251">
    <property type="entry name" value="Luciferase-like_dom"/>
</dbReference>
<dbReference type="STRING" id="68214.AVL59_15485"/>
<dbReference type="AlphaFoldDB" id="A0A1B1AWC4"/>
<dbReference type="GO" id="GO:0008726">
    <property type="term" value="F:alkanesulfonate monooxygenase activity"/>
    <property type="evidence" value="ECO:0007669"/>
    <property type="project" value="TreeGrafter"/>
</dbReference>
<feature type="compositionally biased region" description="Polar residues" evidence="5">
    <location>
        <begin position="277"/>
        <end position="289"/>
    </location>
</feature>
<gene>
    <name evidence="7" type="ORF">AVL59_15485</name>
</gene>
<reference evidence="7 8" key="1">
    <citation type="submission" date="2016-06" db="EMBL/GenBank/DDBJ databases">
        <title>Complete genome sequence of Streptomyces griseochromogenes ATCC 14511, the Blasticidin S producer.</title>
        <authorList>
            <person name="Wu L."/>
        </authorList>
    </citation>
    <scope>NUCLEOTIDE SEQUENCE [LARGE SCALE GENOMIC DNA]</scope>
    <source>
        <strain evidence="7 8">ATCC 14511</strain>
    </source>
</reference>
<dbReference type="InterPro" id="IPR019921">
    <property type="entry name" value="Lucif-like_OxRdtase_Rv2161c"/>
</dbReference>
<dbReference type="PANTHER" id="PTHR42847:SF4">
    <property type="entry name" value="ALKANESULFONATE MONOOXYGENASE-RELATED"/>
    <property type="match status" value="1"/>
</dbReference>
<sequence length="289" mass="31076">MARIAEDAGADALHVSDHVVLREPKRSRYPFTPDGSFPWAVDTDVLDALVCCATIAAVTTRVSVGPSVLVLPQRHPLEVAKAAASIDRISGERLFLGVGAGWLAEEFDALGQDFATRIPRMREGVEVMRHAWSGDTGAFHGEFYDVPAGTYCRPLPERPSGIPVLVGGMTPAALRRAARFGDGWIALTIVGPGAPVDLHEPELERLRSHRPSSGFHTVMRVICGEAESSRLPEIVADLARVGYDEVSIDVPWSEPEKAEAIIAACREALRGPHTPQAPRTSPRGSGLTV</sequence>
<evidence type="ECO:0000256" key="4">
    <source>
        <dbReference type="ARBA" id="ARBA00023033"/>
    </source>
</evidence>
<dbReference type="EMBL" id="CP016279">
    <property type="protein sequence ID" value="ANP50837.1"/>
    <property type="molecule type" value="Genomic_DNA"/>
</dbReference>
<keyword evidence="2" id="KW-0288">FMN</keyword>
<dbReference type="KEGG" id="sgs:AVL59_15485"/>
<name>A0A1B1AWC4_9ACTN</name>
<dbReference type="SUPFAM" id="SSF51679">
    <property type="entry name" value="Bacterial luciferase-like"/>
    <property type="match status" value="1"/>
</dbReference>
<evidence type="ECO:0000256" key="2">
    <source>
        <dbReference type="ARBA" id="ARBA00022643"/>
    </source>
</evidence>
<dbReference type="GO" id="GO:0046306">
    <property type="term" value="P:alkanesulfonate catabolic process"/>
    <property type="evidence" value="ECO:0007669"/>
    <property type="project" value="TreeGrafter"/>
</dbReference>
<keyword evidence="3" id="KW-0560">Oxidoreductase</keyword>
<proteinExistence type="predicted"/>
<feature type="region of interest" description="Disordered" evidence="5">
    <location>
        <begin position="270"/>
        <end position="289"/>
    </location>
</feature>